<dbReference type="EMBL" id="UINC01081431">
    <property type="protein sequence ID" value="SVC25274.1"/>
    <property type="molecule type" value="Genomic_DNA"/>
</dbReference>
<feature type="region of interest" description="Disordered" evidence="1">
    <location>
        <begin position="19"/>
        <end position="82"/>
    </location>
</feature>
<evidence type="ECO:0000256" key="1">
    <source>
        <dbReference type="SAM" id="MobiDB-lite"/>
    </source>
</evidence>
<reference evidence="2" key="1">
    <citation type="submission" date="2018-05" db="EMBL/GenBank/DDBJ databases">
        <authorList>
            <person name="Lanie J.A."/>
            <person name="Ng W.-L."/>
            <person name="Kazmierczak K.M."/>
            <person name="Andrzejewski T.M."/>
            <person name="Davidsen T.M."/>
            <person name="Wayne K.J."/>
            <person name="Tettelin H."/>
            <person name="Glass J.I."/>
            <person name="Rusch D."/>
            <person name="Podicherti R."/>
            <person name="Tsui H.-C.T."/>
            <person name="Winkler M.E."/>
        </authorList>
    </citation>
    <scope>NUCLEOTIDE SEQUENCE</scope>
</reference>
<feature type="compositionally biased region" description="Acidic residues" evidence="1">
    <location>
        <begin position="19"/>
        <end position="77"/>
    </location>
</feature>
<name>A0A382KK33_9ZZZZ</name>
<dbReference type="Gene3D" id="4.10.1080.10">
    <property type="entry name" value="TSP type-3 repeat"/>
    <property type="match status" value="1"/>
</dbReference>
<dbReference type="AlphaFoldDB" id="A0A382KK33"/>
<sequence>GDGVSDAMDAFPLDATEWYDTDLDGVGDNADTDDDDDGSFDWDDAFPLDPSEDSDTDGDGVGDNADDDADGDGEVDNETALSIGPLNPSNSLKLSLLINLIVVLLATLVISSRRSSSGLNLVGFEKMPEPQITTAVKNRKEVLEKYLSQGYSPELANTLADNEMRKN</sequence>
<organism evidence="2">
    <name type="scientific">marine metagenome</name>
    <dbReference type="NCBI Taxonomy" id="408172"/>
    <lineage>
        <taxon>unclassified sequences</taxon>
        <taxon>metagenomes</taxon>
        <taxon>ecological metagenomes</taxon>
    </lineage>
</organism>
<dbReference type="InterPro" id="IPR028974">
    <property type="entry name" value="TSP_type-3_rpt"/>
</dbReference>
<dbReference type="SUPFAM" id="SSF103647">
    <property type="entry name" value="TSP type-3 repeat"/>
    <property type="match status" value="1"/>
</dbReference>
<feature type="non-terminal residue" evidence="2">
    <location>
        <position position="1"/>
    </location>
</feature>
<dbReference type="GO" id="GO:0005509">
    <property type="term" value="F:calcium ion binding"/>
    <property type="evidence" value="ECO:0007669"/>
    <property type="project" value="InterPro"/>
</dbReference>
<proteinExistence type="predicted"/>
<gene>
    <name evidence="2" type="ORF">METZ01_LOCUS278128</name>
</gene>
<protein>
    <submittedName>
        <fullName evidence="2">Uncharacterized protein</fullName>
    </submittedName>
</protein>
<accession>A0A382KK33</accession>
<evidence type="ECO:0000313" key="2">
    <source>
        <dbReference type="EMBL" id="SVC25274.1"/>
    </source>
</evidence>